<evidence type="ECO:0000313" key="5">
    <source>
        <dbReference type="EMBL" id="GAA2709083.1"/>
    </source>
</evidence>
<dbReference type="PANTHER" id="PTHR11006">
    <property type="entry name" value="PROTEIN ARGININE N-METHYLTRANSFERASE"/>
    <property type="match status" value="1"/>
</dbReference>
<sequence length="377" mass="40314">MVHMRQAHVGEIEEVEGIGEIAASWTAAGAGPGGGGANASPNSPQHRLLVASLQSLAQEMSEIAEQASSLLRAPAGGLSTDSDAFARIARRTVPRWHFPMLNDAERNDALVTALERVIPPGASVLDIGSGSGLLAMAAARAGARKVVTCEMNPLLAEVARQVVDAHDLSETITVIGKPSHELEVGKDLDAPVDVLVSEIVDCGLIGEGLLPSVRHAREHLMAPGAVMLPTSARLIGQLVHSEAAVKLNQVAMADAFDVSLMNALATRGHFPVRLGTWPHRLMSHAGRVLEFDLVRDALEPGERPVSLTATDDGEVHALVVWFELDLDDGITLSNSPRNTTSHWMQGWVPFEKPVPVKAGEQVPFRLRWSDFQLSVHL</sequence>
<dbReference type="PROSITE" id="PS51678">
    <property type="entry name" value="SAM_MT_PRMT"/>
    <property type="match status" value="1"/>
</dbReference>
<keyword evidence="2" id="KW-0808">Transferase</keyword>
<keyword evidence="3" id="KW-0949">S-adenosyl-L-methionine</keyword>
<organism evidence="5 6">
    <name type="scientific">Streptomyces luteosporeus</name>
    <dbReference type="NCBI Taxonomy" id="173856"/>
    <lineage>
        <taxon>Bacteria</taxon>
        <taxon>Bacillati</taxon>
        <taxon>Actinomycetota</taxon>
        <taxon>Actinomycetes</taxon>
        <taxon>Kitasatosporales</taxon>
        <taxon>Streptomycetaceae</taxon>
        <taxon>Streptomyces</taxon>
    </lineage>
</organism>
<feature type="domain" description="Protein arginine N-methyltransferase" evidence="4">
    <location>
        <begin position="252"/>
        <end position="366"/>
    </location>
</feature>
<comment type="caution">
    <text evidence="5">The sequence shown here is derived from an EMBL/GenBank/DDBJ whole genome shotgun (WGS) entry which is preliminary data.</text>
</comment>
<dbReference type="InterPro" id="IPR055135">
    <property type="entry name" value="PRMT_dom"/>
</dbReference>
<evidence type="ECO:0000259" key="4">
    <source>
        <dbReference type="Pfam" id="PF22528"/>
    </source>
</evidence>
<dbReference type="Proteomes" id="UP001500886">
    <property type="component" value="Unassembled WGS sequence"/>
</dbReference>
<dbReference type="SUPFAM" id="SSF53335">
    <property type="entry name" value="S-adenosyl-L-methionine-dependent methyltransferases"/>
    <property type="match status" value="1"/>
</dbReference>
<evidence type="ECO:0000256" key="3">
    <source>
        <dbReference type="ARBA" id="ARBA00022691"/>
    </source>
</evidence>
<protein>
    <recommendedName>
        <fullName evidence="4">Protein arginine N-methyltransferase domain-containing protein</fullName>
    </recommendedName>
</protein>
<reference evidence="6" key="1">
    <citation type="journal article" date="2019" name="Int. J. Syst. Evol. Microbiol.">
        <title>The Global Catalogue of Microorganisms (GCM) 10K type strain sequencing project: providing services to taxonomists for standard genome sequencing and annotation.</title>
        <authorList>
            <consortium name="The Broad Institute Genomics Platform"/>
            <consortium name="The Broad Institute Genome Sequencing Center for Infectious Disease"/>
            <person name="Wu L."/>
            <person name="Ma J."/>
        </authorList>
    </citation>
    <scope>NUCLEOTIDE SEQUENCE [LARGE SCALE GENOMIC DNA]</scope>
    <source>
        <strain evidence="6">JCM 4542</strain>
    </source>
</reference>
<keyword evidence="6" id="KW-1185">Reference proteome</keyword>
<dbReference type="PANTHER" id="PTHR11006:SF4">
    <property type="entry name" value="PROTEIN ARGININE N-METHYLTRANSFERASE 7"/>
    <property type="match status" value="1"/>
</dbReference>
<evidence type="ECO:0000256" key="2">
    <source>
        <dbReference type="ARBA" id="ARBA00022679"/>
    </source>
</evidence>
<dbReference type="Pfam" id="PF22528">
    <property type="entry name" value="PRMT_C"/>
    <property type="match status" value="1"/>
</dbReference>
<dbReference type="InterPro" id="IPR029063">
    <property type="entry name" value="SAM-dependent_MTases_sf"/>
</dbReference>
<evidence type="ECO:0000256" key="1">
    <source>
        <dbReference type="ARBA" id="ARBA00022603"/>
    </source>
</evidence>
<name>A0ABP6G1P1_9ACTN</name>
<dbReference type="Gene3D" id="2.70.160.11">
    <property type="entry name" value="Hnrnp arginine n-methyltransferase1"/>
    <property type="match status" value="1"/>
</dbReference>
<evidence type="ECO:0000313" key="6">
    <source>
        <dbReference type="Proteomes" id="UP001500886"/>
    </source>
</evidence>
<dbReference type="CDD" id="cd02440">
    <property type="entry name" value="AdoMet_MTases"/>
    <property type="match status" value="1"/>
</dbReference>
<dbReference type="InterPro" id="IPR025799">
    <property type="entry name" value="Arg_MeTrfase"/>
</dbReference>
<proteinExistence type="predicted"/>
<accession>A0ABP6G1P1</accession>
<dbReference type="Gene3D" id="3.40.50.150">
    <property type="entry name" value="Vaccinia Virus protein VP39"/>
    <property type="match status" value="1"/>
</dbReference>
<keyword evidence="1" id="KW-0489">Methyltransferase</keyword>
<dbReference type="EMBL" id="BAAASL010000002">
    <property type="protein sequence ID" value="GAA2709083.1"/>
    <property type="molecule type" value="Genomic_DNA"/>
</dbReference>
<gene>
    <name evidence="5" type="ORF">GCM10010315_06590</name>
</gene>
<dbReference type="Pfam" id="PF06325">
    <property type="entry name" value="PrmA"/>
    <property type="match status" value="1"/>
</dbReference>